<evidence type="ECO:0000313" key="5">
    <source>
        <dbReference type="Proteomes" id="UP000019402"/>
    </source>
</evidence>
<dbReference type="InterPro" id="IPR036291">
    <property type="entry name" value="NAD(P)-bd_dom_sf"/>
</dbReference>
<evidence type="ECO:0000256" key="1">
    <source>
        <dbReference type="SAM" id="SignalP"/>
    </source>
</evidence>
<feature type="domain" description="Gfo/Idh/MocA-like oxidoreductase N-terminal" evidence="2">
    <location>
        <begin position="47"/>
        <end position="170"/>
    </location>
</feature>
<dbReference type="Gene3D" id="3.40.50.720">
    <property type="entry name" value="NAD(P)-binding Rossmann-like Domain"/>
    <property type="match status" value="1"/>
</dbReference>
<reference evidence="4 5" key="1">
    <citation type="journal article" date="2014" name="Genome Announc.">
        <title>Draft Genome Sequence of Cytophaga fermentans JCM 21142T, a Facultative Anaerobe Isolated from Marine Mud.</title>
        <authorList>
            <person name="Starns D."/>
            <person name="Oshima K."/>
            <person name="Suda W."/>
            <person name="Iino T."/>
            <person name="Yuki M."/>
            <person name="Inoue J."/>
            <person name="Kitamura K."/>
            <person name="Iida T."/>
            <person name="Darby A."/>
            <person name="Hattori M."/>
            <person name="Ohkuma M."/>
        </authorList>
    </citation>
    <scope>NUCLEOTIDE SEQUENCE [LARGE SCALE GENOMIC DNA]</scope>
    <source>
        <strain evidence="4 5">JCM 21142</strain>
    </source>
</reference>
<dbReference type="OrthoDB" id="9795543at2"/>
<comment type="caution">
    <text evidence="4">The sequence shown here is derived from an EMBL/GenBank/DDBJ whole genome shotgun (WGS) entry which is preliminary data.</text>
</comment>
<dbReference type="PANTHER" id="PTHR43818">
    <property type="entry name" value="BCDNA.GH03377"/>
    <property type="match status" value="1"/>
</dbReference>
<dbReference type="PROSITE" id="PS51318">
    <property type="entry name" value="TAT"/>
    <property type="match status" value="1"/>
</dbReference>
<dbReference type="STRING" id="869213.GCA_000517085_00476"/>
<dbReference type="InterPro" id="IPR043906">
    <property type="entry name" value="Gfo/Idh/MocA_OxRdtase_bact_C"/>
</dbReference>
<dbReference type="Pfam" id="PF01408">
    <property type="entry name" value="GFO_IDH_MocA"/>
    <property type="match status" value="1"/>
</dbReference>
<dbReference type="EMBL" id="BAMD01000034">
    <property type="protein sequence ID" value="GAF03968.1"/>
    <property type="molecule type" value="Genomic_DNA"/>
</dbReference>
<dbReference type="InterPro" id="IPR006311">
    <property type="entry name" value="TAT_signal"/>
</dbReference>
<dbReference type="SUPFAM" id="SSF55347">
    <property type="entry name" value="Glyceraldehyde-3-phosphate dehydrogenase-like, C-terminal domain"/>
    <property type="match status" value="1"/>
</dbReference>
<protein>
    <submittedName>
        <fullName evidence="4">Inositol 2-dehydrogenase</fullName>
    </submittedName>
</protein>
<keyword evidence="1" id="KW-0732">Signal</keyword>
<dbReference type="eggNOG" id="COG0673">
    <property type="taxonomic scope" value="Bacteria"/>
</dbReference>
<dbReference type="SUPFAM" id="SSF51735">
    <property type="entry name" value="NAD(P)-binding Rossmann-fold domains"/>
    <property type="match status" value="1"/>
</dbReference>
<evidence type="ECO:0000313" key="4">
    <source>
        <dbReference type="EMBL" id="GAF03968.1"/>
    </source>
</evidence>
<dbReference type="InterPro" id="IPR019546">
    <property type="entry name" value="TAT_signal_bac_arc"/>
</dbReference>
<proteinExistence type="predicted"/>
<dbReference type="NCBIfam" id="TIGR01409">
    <property type="entry name" value="TAT_signal_seq"/>
    <property type="match status" value="1"/>
</dbReference>
<feature type="domain" description="Gfo/Idh/MocA-like oxidoreductase bacterial type C-terminal" evidence="3">
    <location>
        <begin position="374"/>
        <end position="447"/>
    </location>
</feature>
<dbReference type="RefSeq" id="WP_027470505.1">
    <property type="nucleotide sequence ID" value="NZ_BAMD01000034.1"/>
</dbReference>
<dbReference type="PANTHER" id="PTHR43818:SF5">
    <property type="entry name" value="OXIDOREDUCTASE FAMILY PROTEIN"/>
    <property type="match status" value="1"/>
</dbReference>
<dbReference type="Proteomes" id="UP000019402">
    <property type="component" value="Unassembled WGS sequence"/>
</dbReference>
<dbReference type="Gene3D" id="3.30.360.10">
    <property type="entry name" value="Dihydrodipicolinate Reductase, domain 2"/>
    <property type="match status" value="1"/>
</dbReference>
<feature type="domain" description="Gfo/Idh/MocA-like oxidoreductase bacterial type C-terminal" evidence="3">
    <location>
        <begin position="215"/>
        <end position="283"/>
    </location>
</feature>
<dbReference type="AlphaFoldDB" id="W7Y8F7"/>
<feature type="chain" id="PRO_5004907216" evidence="1">
    <location>
        <begin position="34"/>
        <end position="450"/>
    </location>
</feature>
<feature type="signal peptide" evidence="1">
    <location>
        <begin position="1"/>
        <end position="33"/>
    </location>
</feature>
<gene>
    <name evidence="4" type="ORF">JCM21142_72658</name>
</gene>
<evidence type="ECO:0000259" key="2">
    <source>
        <dbReference type="Pfam" id="PF01408"/>
    </source>
</evidence>
<dbReference type="GO" id="GO:0000166">
    <property type="term" value="F:nucleotide binding"/>
    <property type="evidence" value="ECO:0007669"/>
    <property type="project" value="InterPro"/>
</dbReference>
<dbReference type="InterPro" id="IPR000683">
    <property type="entry name" value="Gfo/Idh/MocA-like_OxRdtase_N"/>
</dbReference>
<dbReference type="InterPro" id="IPR050463">
    <property type="entry name" value="Gfo/Idh/MocA_oxidrdct_glycsds"/>
</dbReference>
<dbReference type="Pfam" id="PF19051">
    <property type="entry name" value="GFO_IDH_MocA_C2"/>
    <property type="match status" value="2"/>
</dbReference>
<evidence type="ECO:0000259" key="3">
    <source>
        <dbReference type="Pfam" id="PF19051"/>
    </source>
</evidence>
<sequence>MKNKSQSRRNFIKKSAAAVAGATLFPSIIPASALGRNGFTAPSDRIQMGLIGCGGMGRANMKNLLNLKNKQVELVALCDVDNKQIENAKKIITDIRGKYDAHAYRDFRDLLETTHLDAAILALPDHWHSIMATHVANKGIHIYGEKPLARTIKEGRAIVEAVDQNNIIWQTGSWQRSVANFHRAAELVQNGAIGKVNHVEVGLPDGKASIGTPPIQTPPESVDWDMWLGPAPKVPFRGVLHFHWRWIMDYSGGQLTDWAGHHIDIAHWGLGYDHKTPVEVEGKGVYPIEGIYDVPTAYDFTCTYDTGVTLRVANASAYPNRKGEGTDMQHKRWGMGTVWYGEKGWIHVSRKGLWASDQSILDTPASQIKTPIYQSNNHWQNFIDCIKSGKETITPARIAHNSISVGLLGEIAMLTNEKLKWDGKTEQFTNSSKANLLLSRPFRKPWQLQQ</sequence>
<organism evidence="4 5">
    <name type="scientific">Saccharicrinis fermentans DSM 9555 = JCM 21142</name>
    <dbReference type="NCBI Taxonomy" id="869213"/>
    <lineage>
        <taxon>Bacteria</taxon>
        <taxon>Pseudomonadati</taxon>
        <taxon>Bacteroidota</taxon>
        <taxon>Bacteroidia</taxon>
        <taxon>Marinilabiliales</taxon>
        <taxon>Marinilabiliaceae</taxon>
        <taxon>Saccharicrinis</taxon>
    </lineage>
</organism>
<name>W7Y8F7_9BACT</name>
<keyword evidence="5" id="KW-1185">Reference proteome</keyword>
<accession>W7Y8F7</accession>